<dbReference type="PROSITE" id="PS50090">
    <property type="entry name" value="MYB_LIKE"/>
    <property type="match status" value="1"/>
</dbReference>
<dbReference type="STRING" id="109376.A0A0D3DT92"/>
<dbReference type="InterPro" id="IPR001005">
    <property type="entry name" value="SANT/Myb"/>
</dbReference>
<dbReference type="PANTHER" id="PTHR47150">
    <property type="entry name" value="OS12G0169200 PROTEIN"/>
    <property type="match status" value="1"/>
</dbReference>
<dbReference type="InterPro" id="IPR006912">
    <property type="entry name" value="Harbinger_derived_prot"/>
</dbReference>
<feature type="domain" description="GRF-type" evidence="7">
    <location>
        <begin position="344"/>
        <end position="385"/>
    </location>
</feature>
<evidence type="ECO:0000313" key="8">
    <source>
        <dbReference type="EnsemblPlants" id="Bo8g088460.1"/>
    </source>
</evidence>
<dbReference type="PANTHER" id="PTHR47150:SF5">
    <property type="entry name" value="OS07G0546750 PROTEIN"/>
    <property type="match status" value="1"/>
</dbReference>
<dbReference type="Proteomes" id="UP000032141">
    <property type="component" value="Chromosome C8"/>
</dbReference>
<dbReference type="InterPro" id="IPR010666">
    <property type="entry name" value="Znf_GRF"/>
</dbReference>
<accession>A0A0D3DT92</accession>
<feature type="region of interest" description="Disordered" evidence="5">
    <location>
        <begin position="42"/>
        <end position="61"/>
    </location>
</feature>
<name>A0A0D3DT92_BRAOL</name>
<evidence type="ECO:0000259" key="6">
    <source>
        <dbReference type="PROSITE" id="PS50090"/>
    </source>
</evidence>
<evidence type="ECO:0000256" key="1">
    <source>
        <dbReference type="ARBA" id="ARBA00022723"/>
    </source>
</evidence>
<keyword evidence="2 4" id="KW-0863">Zinc-finger</keyword>
<organism evidence="8 9">
    <name type="scientific">Brassica oleracea var. oleracea</name>
    <dbReference type="NCBI Taxonomy" id="109376"/>
    <lineage>
        <taxon>Eukaryota</taxon>
        <taxon>Viridiplantae</taxon>
        <taxon>Streptophyta</taxon>
        <taxon>Embryophyta</taxon>
        <taxon>Tracheophyta</taxon>
        <taxon>Spermatophyta</taxon>
        <taxon>Magnoliopsida</taxon>
        <taxon>eudicotyledons</taxon>
        <taxon>Gunneridae</taxon>
        <taxon>Pentapetalae</taxon>
        <taxon>rosids</taxon>
        <taxon>malvids</taxon>
        <taxon>Brassicales</taxon>
        <taxon>Brassicaceae</taxon>
        <taxon>Brassiceae</taxon>
        <taxon>Brassica</taxon>
    </lineage>
</organism>
<evidence type="ECO:0000313" key="9">
    <source>
        <dbReference type="Proteomes" id="UP000032141"/>
    </source>
</evidence>
<feature type="compositionally biased region" description="Polar residues" evidence="5">
    <location>
        <begin position="206"/>
        <end position="216"/>
    </location>
</feature>
<keyword evidence="3" id="KW-0862">Zinc</keyword>
<feature type="region of interest" description="Disordered" evidence="5">
    <location>
        <begin position="198"/>
        <end position="234"/>
    </location>
</feature>
<dbReference type="EnsemblPlants" id="Bo8g088460.1">
    <property type="protein sequence ID" value="Bo8g088460.1"/>
    <property type="gene ID" value="Bo8g088460"/>
</dbReference>
<evidence type="ECO:0000256" key="5">
    <source>
        <dbReference type="SAM" id="MobiDB-lite"/>
    </source>
</evidence>
<evidence type="ECO:0000256" key="4">
    <source>
        <dbReference type="PROSITE-ProRule" id="PRU01343"/>
    </source>
</evidence>
<dbReference type="AlphaFoldDB" id="A0A0D3DT92"/>
<dbReference type="Gramene" id="Bo8g088460.1">
    <property type="protein sequence ID" value="Bo8g088460.1"/>
    <property type="gene ID" value="Bo8g088460"/>
</dbReference>
<dbReference type="Pfam" id="PF04827">
    <property type="entry name" value="Plant_tran"/>
    <property type="match status" value="1"/>
</dbReference>
<feature type="compositionally biased region" description="Polar residues" evidence="5">
    <location>
        <begin position="42"/>
        <end position="55"/>
    </location>
</feature>
<sequence>MNPGSQYPGYVDFLHSISGNNAHGNFPYESFPYSLNIGASQIPPFSSQQTEAPSQPDNPPVEIPVERMVRKKWNPVDDEVLISAWLNTSKDVVVGTEQKCRNFWKRVGDYFSAAHHEKRDGEHCKQRWHKLHGDTNKYCAAYAAAERLQSSGQNDNDLVKKVHEIYFADHGSKFTLDHAWCLLRYEQKWLSLNTPKCGGEKRKTTEVGSQASSSSVGEEEPRPEGIKAAKARRNSRKGMAVEDFKSVHELKMEDLAKKERLSKLAILDTLLAKKEPTEREENAMGLDYSYTQPSESEDYGLGGSTDSGNSSTEMYIQLDQAQIEAARHQYPPLPEVEFGFPKECYCGGEPLVATSYTRTDPRRMFYTCKNKQDGDCHVYKWWDVAATEEIKAIGAQVTLLTDKVDSLSFVGYEETELRELKEVQFDMEQKLVRLESIVCDLGRKKSRFGNGFELVVGVLVVVLVIIAIGVAAHDDDEIDLDTPYEEFYNNCALVQEPEDRQRRNVHERHREEGHTLLWNDYFADDPTYSPALFRRRFRMNKSLFLRIVNRFSTEIPYFRLSEDCTGRTSLTPLQKCTAAIRQLAYGAAADSVDEYIRLGESTARKCLHKFTAGIITLFGEEYLRRPTQEDLQRLLHIAEQCGFSGMLGSIDCTMNDLNILDRSLVFDDIFNGIAPQVNFYVNDNQYHFGYYLTDGIYLKWAAFIQSIRLPQNQKHSLFAQTQESVRKDVERAFGVLQARFAVDKNPSKLWDKEKI</sequence>
<dbReference type="GO" id="GO:0008270">
    <property type="term" value="F:zinc ion binding"/>
    <property type="evidence" value="ECO:0007669"/>
    <property type="project" value="UniProtKB-KW"/>
</dbReference>
<feature type="domain" description="Myb-like" evidence="6">
    <location>
        <begin position="65"/>
        <end position="132"/>
    </location>
</feature>
<keyword evidence="1" id="KW-0479">Metal-binding</keyword>
<reference evidence="8 9" key="1">
    <citation type="journal article" date="2014" name="Genome Biol.">
        <title>Transcriptome and methylome profiling reveals relics of genome dominance in the mesopolyploid Brassica oleracea.</title>
        <authorList>
            <person name="Parkin I.A."/>
            <person name="Koh C."/>
            <person name="Tang H."/>
            <person name="Robinson S.J."/>
            <person name="Kagale S."/>
            <person name="Clarke W.E."/>
            <person name="Town C.D."/>
            <person name="Nixon J."/>
            <person name="Krishnakumar V."/>
            <person name="Bidwell S.L."/>
            <person name="Denoeud F."/>
            <person name="Belcram H."/>
            <person name="Links M.G."/>
            <person name="Just J."/>
            <person name="Clarke C."/>
            <person name="Bender T."/>
            <person name="Huebert T."/>
            <person name="Mason A.S."/>
            <person name="Pires J.C."/>
            <person name="Barker G."/>
            <person name="Moore J."/>
            <person name="Walley P.G."/>
            <person name="Manoli S."/>
            <person name="Batley J."/>
            <person name="Edwards D."/>
            <person name="Nelson M.N."/>
            <person name="Wang X."/>
            <person name="Paterson A.H."/>
            <person name="King G."/>
            <person name="Bancroft I."/>
            <person name="Chalhoub B."/>
            <person name="Sharpe A.G."/>
        </authorList>
    </citation>
    <scope>NUCLEOTIDE SEQUENCE</scope>
    <source>
        <strain evidence="8 9">cv. TO1000</strain>
    </source>
</reference>
<evidence type="ECO:0000256" key="3">
    <source>
        <dbReference type="ARBA" id="ARBA00022833"/>
    </source>
</evidence>
<proteinExistence type="predicted"/>
<evidence type="ECO:0000256" key="2">
    <source>
        <dbReference type="ARBA" id="ARBA00022771"/>
    </source>
</evidence>
<evidence type="ECO:0000259" key="7">
    <source>
        <dbReference type="PROSITE" id="PS51999"/>
    </source>
</evidence>
<dbReference type="HOGENOM" id="CLU_012390_5_4_1"/>
<keyword evidence="9" id="KW-1185">Reference proteome</keyword>
<protein>
    <submittedName>
        <fullName evidence="8">Uncharacterized protein</fullName>
    </submittedName>
</protein>
<dbReference type="PROSITE" id="PS51999">
    <property type="entry name" value="ZF_GRF"/>
    <property type="match status" value="1"/>
</dbReference>
<reference evidence="8" key="2">
    <citation type="submission" date="2015-03" db="UniProtKB">
        <authorList>
            <consortium name="EnsemblPlants"/>
        </authorList>
    </citation>
    <scope>IDENTIFICATION</scope>
</reference>